<dbReference type="Proteomes" id="UP001066276">
    <property type="component" value="Chromosome 10"/>
</dbReference>
<organism evidence="1 2">
    <name type="scientific">Pleurodeles waltl</name>
    <name type="common">Iberian ribbed newt</name>
    <dbReference type="NCBI Taxonomy" id="8319"/>
    <lineage>
        <taxon>Eukaryota</taxon>
        <taxon>Metazoa</taxon>
        <taxon>Chordata</taxon>
        <taxon>Craniata</taxon>
        <taxon>Vertebrata</taxon>
        <taxon>Euteleostomi</taxon>
        <taxon>Amphibia</taxon>
        <taxon>Batrachia</taxon>
        <taxon>Caudata</taxon>
        <taxon>Salamandroidea</taxon>
        <taxon>Salamandridae</taxon>
        <taxon>Pleurodelinae</taxon>
        <taxon>Pleurodeles</taxon>
    </lineage>
</organism>
<evidence type="ECO:0000313" key="1">
    <source>
        <dbReference type="EMBL" id="KAJ1099965.1"/>
    </source>
</evidence>
<dbReference type="AlphaFoldDB" id="A0AAV7MIB0"/>
<accession>A0AAV7MIB0</accession>
<reference evidence="1" key="1">
    <citation type="journal article" date="2022" name="bioRxiv">
        <title>Sequencing and chromosome-scale assembly of the giantPleurodeles waltlgenome.</title>
        <authorList>
            <person name="Brown T."/>
            <person name="Elewa A."/>
            <person name="Iarovenko S."/>
            <person name="Subramanian E."/>
            <person name="Araus A.J."/>
            <person name="Petzold A."/>
            <person name="Susuki M."/>
            <person name="Suzuki K.-i.T."/>
            <person name="Hayashi T."/>
            <person name="Toyoda A."/>
            <person name="Oliveira C."/>
            <person name="Osipova E."/>
            <person name="Leigh N.D."/>
            <person name="Simon A."/>
            <person name="Yun M.H."/>
        </authorList>
    </citation>
    <scope>NUCLEOTIDE SEQUENCE</scope>
    <source>
        <strain evidence="1">20211129_DDA</strain>
        <tissue evidence="1">Liver</tissue>
    </source>
</reference>
<evidence type="ECO:0000313" key="2">
    <source>
        <dbReference type="Proteomes" id="UP001066276"/>
    </source>
</evidence>
<dbReference type="EMBL" id="JANPWB010000014">
    <property type="protein sequence ID" value="KAJ1099965.1"/>
    <property type="molecule type" value="Genomic_DNA"/>
</dbReference>
<keyword evidence="2" id="KW-1185">Reference proteome</keyword>
<proteinExistence type="predicted"/>
<comment type="caution">
    <text evidence="1">The sequence shown here is derived from an EMBL/GenBank/DDBJ whole genome shotgun (WGS) entry which is preliminary data.</text>
</comment>
<name>A0AAV7MIB0_PLEWA</name>
<gene>
    <name evidence="1" type="ORF">NDU88_005056</name>
</gene>
<sequence>MGTRNGAQAVLEAVWGETWRPAQSLFRRHYSGAGLREARPWPVSYYRERSPGAFRERRPLCTGVGVAHEGGAPAPTGL</sequence>
<protein>
    <submittedName>
        <fullName evidence="1">Uncharacterized protein</fullName>
    </submittedName>
</protein>